<gene>
    <name evidence="1" type="ORF">AB205_0019340</name>
</gene>
<evidence type="ECO:0000313" key="1">
    <source>
        <dbReference type="EMBL" id="PIO38418.1"/>
    </source>
</evidence>
<name>A0A2G9SE31_AQUCT</name>
<protein>
    <submittedName>
        <fullName evidence="1">Uncharacterized protein</fullName>
    </submittedName>
</protein>
<sequence length="113" mass="12834">MLSASQGCRSSLSRWRDVQRIILHAELADRVRSAEYLETRVEEEEEDDSCVLCCHLMAARTIKVEILPKIDIANLKEQDVSELTEKCFHDMRKVFFRLSGKPLPAGGQGVSNK</sequence>
<reference evidence="2" key="1">
    <citation type="journal article" date="2017" name="Nat. Commun.">
        <title>The North American bullfrog draft genome provides insight into hormonal regulation of long noncoding RNA.</title>
        <authorList>
            <person name="Hammond S.A."/>
            <person name="Warren R.L."/>
            <person name="Vandervalk B.P."/>
            <person name="Kucuk E."/>
            <person name="Khan H."/>
            <person name="Gibb E.A."/>
            <person name="Pandoh P."/>
            <person name="Kirk H."/>
            <person name="Zhao Y."/>
            <person name="Jones M."/>
            <person name="Mungall A.J."/>
            <person name="Coope R."/>
            <person name="Pleasance S."/>
            <person name="Moore R.A."/>
            <person name="Holt R.A."/>
            <person name="Round J.M."/>
            <person name="Ohora S."/>
            <person name="Walle B.V."/>
            <person name="Veldhoen N."/>
            <person name="Helbing C.C."/>
            <person name="Birol I."/>
        </authorList>
    </citation>
    <scope>NUCLEOTIDE SEQUENCE [LARGE SCALE GENOMIC DNA]</scope>
</reference>
<dbReference type="EMBL" id="KV924483">
    <property type="protein sequence ID" value="PIO38418.1"/>
    <property type="molecule type" value="Genomic_DNA"/>
</dbReference>
<proteinExistence type="predicted"/>
<accession>A0A2G9SE31</accession>
<keyword evidence="2" id="KW-1185">Reference proteome</keyword>
<organism evidence="1 2">
    <name type="scientific">Aquarana catesbeiana</name>
    <name type="common">American bullfrog</name>
    <name type="synonym">Rana catesbeiana</name>
    <dbReference type="NCBI Taxonomy" id="8400"/>
    <lineage>
        <taxon>Eukaryota</taxon>
        <taxon>Metazoa</taxon>
        <taxon>Chordata</taxon>
        <taxon>Craniata</taxon>
        <taxon>Vertebrata</taxon>
        <taxon>Euteleostomi</taxon>
        <taxon>Amphibia</taxon>
        <taxon>Batrachia</taxon>
        <taxon>Anura</taxon>
        <taxon>Neobatrachia</taxon>
        <taxon>Ranoidea</taxon>
        <taxon>Ranidae</taxon>
        <taxon>Aquarana</taxon>
    </lineage>
</organism>
<dbReference type="Proteomes" id="UP000228934">
    <property type="component" value="Unassembled WGS sequence"/>
</dbReference>
<dbReference type="OrthoDB" id="202234at2759"/>
<evidence type="ECO:0000313" key="2">
    <source>
        <dbReference type="Proteomes" id="UP000228934"/>
    </source>
</evidence>
<dbReference type="AlphaFoldDB" id="A0A2G9SE31"/>